<evidence type="ECO:0000313" key="2">
    <source>
        <dbReference type="EMBL" id="CAF1582631.1"/>
    </source>
</evidence>
<name>A0A815ZGV9_9BILA</name>
<dbReference type="Proteomes" id="UP000681722">
    <property type="component" value="Unassembled WGS sequence"/>
</dbReference>
<dbReference type="EMBL" id="CAJNOQ010031922">
    <property type="protein sequence ID" value="CAF1582631.1"/>
    <property type="molecule type" value="Genomic_DNA"/>
</dbReference>
<dbReference type="EMBL" id="CAJNOK010026727">
    <property type="protein sequence ID" value="CAF1407700.1"/>
    <property type="molecule type" value="Genomic_DNA"/>
</dbReference>
<gene>
    <name evidence="2" type="ORF">GPM918_LOCUS41199</name>
    <name evidence="1" type="ORF">OVA965_LOCUS33261</name>
    <name evidence="4" type="ORF">SRO942_LOCUS42223</name>
    <name evidence="3" type="ORF">TMI583_LOCUS34144</name>
</gene>
<dbReference type="AlphaFoldDB" id="A0A815ZGV9"/>
<keyword evidence="5" id="KW-1185">Reference proteome</keyword>
<reference evidence="2" key="1">
    <citation type="submission" date="2021-02" db="EMBL/GenBank/DDBJ databases">
        <authorList>
            <person name="Nowell W R."/>
        </authorList>
    </citation>
    <scope>NUCLEOTIDE SEQUENCE</scope>
</reference>
<dbReference type="EMBL" id="CAJOBA010048465">
    <property type="protein sequence ID" value="CAF4212883.1"/>
    <property type="molecule type" value="Genomic_DNA"/>
</dbReference>
<comment type="caution">
    <text evidence="2">The sequence shown here is derived from an EMBL/GenBank/DDBJ whole genome shotgun (WGS) entry which is preliminary data.</text>
</comment>
<dbReference type="EMBL" id="CAJOBC010097906">
    <property type="protein sequence ID" value="CAF4450734.1"/>
    <property type="molecule type" value="Genomic_DNA"/>
</dbReference>
<proteinExistence type="predicted"/>
<dbReference type="Proteomes" id="UP000663829">
    <property type="component" value="Unassembled WGS sequence"/>
</dbReference>
<accession>A0A815ZGV9</accession>
<evidence type="ECO:0000313" key="5">
    <source>
        <dbReference type="Proteomes" id="UP000663829"/>
    </source>
</evidence>
<evidence type="ECO:0000313" key="1">
    <source>
        <dbReference type="EMBL" id="CAF1407700.1"/>
    </source>
</evidence>
<evidence type="ECO:0000313" key="3">
    <source>
        <dbReference type="EMBL" id="CAF4212883.1"/>
    </source>
</evidence>
<protein>
    <submittedName>
        <fullName evidence="2">Uncharacterized protein</fullName>
    </submittedName>
</protein>
<organism evidence="2 5">
    <name type="scientific">Didymodactylos carnosus</name>
    <dbReference type="NCBI Taxonomy" id="1234261"/>
    <lineage>
        <taxon>Eukaryota</taxon>
        <taxon>Metazoa</taxon>
        <taxon>Spiralia</taxon>
        <taxon>Gnathifera</taxon>
        <taxon>Rotifera</taxon>
        <taxon>Eurotatoria</taxon>
        <taxon>Bdelloidea</taxon>
        <taxon>Philodinida</taxon>
        <taxon>Philodinidae</taxon>
        <taxon>Didymodactylos</taxon>
    </lineage>
</organism>
<sequence length="165" mass="18766">MNFDDEVLAHVCILGGLKEDLLLKLTGDTICALKADSNTQSTNDGKDSGITDEKLSRFLDSIKYINCGLNELPIVNTGREDYLCESTVLGGKDNDGNSKIFVYQYAIRKIYNYEKRLIIVIIVNLIADDTKQYIFQYEGNDIYYNRMVSAAKDIKMVPWIQFKNL</sequence>
<dbReference type="Proteomes" id="UP000682733">
    <property type="component" value="Unassembled WGS sequence"/>
</dbReference>
<evidence type="ECO:0000313" key="4">
    <source>
        <dbReference type="EMBL" id="CAF4450734.1"/>
    </source>
</evidence>
<dbReference type="Proteomes" id="UP000677228">
    <property type="component" value="Unassembled WGS sequence"/>
</dbReference>